<evidence type="ECO:0000256" key="1">
    <source>
        <dbReference type="ARBA" id="ARBA00004141"/>
    </source>
</evidence>
<evidence type="ECO:0000256" key="2">
    <source>
        <dbReference type="ARBA" id="ARBA00022692"/>
    </source>
</evidence>
<feature type="transmembrane region" description="Helical" evidence="5">
    <location>
        <begin position="107"/>
        <end position="126"/>
    </location>
</feature>
<name>A0A852WYN3_9MICO</name>
<organism evidence="7 8">
    <name type="scientific">Janibacter alkaliphilus</name>
    <dbReference type="NCBI Taxonomy" id="1069963"/>
    <lineage>
        <taxon>Bacteria</taxon>
        <taxon>Bacillati</taxon>
        <taxon>Actinomycetota</taxon>
        <taxon>Actinomycetes</taxon>
        <taxon>Micrococcales</taxon>
        <taxon>Intrasporangiaceae</taxon>
        <taxon>Janibacter</taxon>
    </lineage>
</organism>
<evidence type="ECO:0000313" key="7">
    <source>
        <dbReference type="EMBL" id="NYG36132.1"/>
    </source>
</evidence>
<dbReference type="GO" id="GO:0016020">
    <property type="term" value="C:membrane"/>
    <property type="evidence" value="ECO:0007669"/>
    <property type="project" value="UniProtKB-SubCell"/>
</dbReference>
<gene>
    <name evidence="7" type="ORF">BJY28_000601</name>
</gene>
<reference evidence="7 8" key="1">
    <citation type="submission" date="2020-07" db="EMBL/GenBank/DDBJ databases">
        <title>Sequencing the genomes of 1000 actinobacteria strains.</title>
        <authorList>
            <person name="Klenk H.-P."/>
        </authorList>
    </citation>
    <scope>NUCLEOTIDE SEQUENCE [LARGE SCALE GENOMIC DNA]</scope>
    <source>
        <strain evidence="7 8">DSM 24723</strain>
    </source>
</reference>
<evidence type="ECO:0000256" key="4">
    <source>
        <dbReference type="ARBA" id="ARBA00023136"/>
    </source>
</evidence>
<keyword evidence="3 5" id="KW-1133">Transmembrane helix</keyword>
<evidence type="ECO:0000256" key="3">
    <source>
        <dbReference type="ARBA" id="ARBA00022989"/>
    </source>
</evidence>
<feature type="transmembrane region" description="Helical" evidence="5">
    <location>
        <begin position="44"/>
        <end position="62"/>
    </location>
</feature>
<keyword evidence="4 5" id="KW-0472">Membrane</keyword>
<protein>
    <recommendedName>
        <fullName evidence="6">Methylamine utilisation protein MauE domain-containing protein</fullName>
    </recommendedName>
</protein>
<evidence type="ECO:0000259" key="6">
    <source>
        <dbReference type="Pfam" id="PF07291"/>
    </source>
</evidence>
<accession>A0A852WYN3</accession>
<keyword evidence="2 5" id="KW-0812">Transmembrane</keyword>
<proteinExistence type="predicted"/>
<comment type="subcellular location">
    <subcellularLocation>
        <location evidence="1">Membrane</location>
        <topology evidence="1">Multi-pass membrane protein</topology>
    </subcellularLocation>
</comment>
<keyword evidence="8" id="KW-1185">Reference proteome</keyword>
<evidence type="ECO:0000313" key="8">
    <source>
        <dbReference type="Proteomes" id="UP000592181"/>
    </source>
</evidence>
<dbReference type="RefSeq" id="WP_179461691.1">
    <property type="nucleotide sequence ID" value="NZ_JACBZX010000001.1"/>
</dbReference>
<dbReference type="EMBL" id="JACBZX010000001">
    <property type="protein sequence ID" value="NYG36132.1"/>
    <property type="molecule type" value="Genomic_DNA"/>
</dbReference>
<evidence type="ECO:0000256" key="5">
    <source>
        <dbReference type="SAM" id="Phobius"/>
    </source>
</evidence>
<feature type="transmembrane region" description="Helical" evidence="5">
    <location>
        <begin position="67"/>
        <end position="87"/>
    </location>
</feature>
<dbReference type="AlphaFoldDB" id="A0A852WYN3"/>
<sequence length="176" mass="17527">MSERLLPLVLAGAVLLLVAGLPKVADPRDTVRGMRSAGLPSSPALVRALAVVEVLVGLAALLGPGRWAALATGLLYAGFTGFVLLALRRGGVVESCGCLGQVDTPPTRGHAAATGLVAAAALIVAIAPTEQAWWAAGAGPATVTVLAAALLGFLLWQAVAVLPTATAAAARSARRA</sequence>
<feature type="domain" description="Methylamine utilisation protein MauE" evidence="6">
    <location>
        <begin position="11"/>
        <end position="124"/>
    </location>
</feature>
<feature type="transmembrane region" description="Helical" evidence="5">
    <location>
        <begin position="133"/>
        <end position="156"/>
    </location>
</feature>
<dbReference type="Pfam" id="PF07291">
    <property type="entry name" value="MauE"/>
    <property type="match status" value="1"/>
</dbReference>
<dbReference type="GO" id="GO:0030416">
    <property type="term" value="P:methylamine metabolic process"/>
    <property type="evidence" value="ECO:0007669"/>
    <property type="project" value="InterPro"/>
</dbReference>
<dbReference type="InterPro" id="IPR009908">
    <property type="entry name" value="Methylamine_util_MauE"/>
</dbReference>
<dbReference type="Proteomes" id="UP000592181">
    <property type="component" value="Unassembled WGS sequence"/>
</dbReference>
<comment type="caution">
    <text evidence="7">The sequence shown here is derived from an EMBL/GenBank/DDBJ whole genome shotgun (WGS) entry which is preliminary data.</text>
</comment>